<dbReference type="PANTHER" id="PTHR31668:SF24">
    <property type="entry name" value="TRANSCRIPTION FACTOR, PUTATIVE-RELATED"/>
    <property type="match status" value="1"/>
</dbReference>
<dbReference type="CDD" id="cd12148">
    <property type="entry name" value="fungal_TF_MHR"/>
    <property type="match status" value="1"/>
</dbReference>
<dbReference type="GO" id="GO:0000981">
    <property type="term" value="F:DNA-binding transcription factor activity, RNA polymerase II-specific"/>
    <property type="evidence" value="ECO:0007669"/>
    <property type="project" value="InterPro"/>
</dbReference>
<organism evidence="4 5">
    <name type="scientific">Fusarium kuroshium</name>
    <dbReference type="NCBI Taxonomy" id="2010991"/>
    <lineage>
        <taxon>Eukaryota</taxon>
        <taxon>Fungi</taxon>
        <taxon>Dikarya</taxon>
        <taxon>Ascomycota</taxon>
        <taxon>Pezizomycotina</taxon>
        <taxon>Sordariomycetes</taxon>
        <taxon>Hypocreomycetidae</taxon>
        <taxon>Hypocreales</taxon>
        <taxon>Nectriaceae</taxon>
        <taxon>Fusarium</taxon>
        <taxon>Fusarium solani species complex</taxon>
    </lineage>
</organism>
<dbReference type="PROSITE" id="PS50048">
    <property type="entry name" value="ZN2_CY6_FUNGAL_2"/>
    <property type="match status" value="1"/>
</dbReference>
<dbReference type="SMART" id="SM00066">
    <property type="entry name" value="GAL4"/>
    <property type="match status" value="1"/>
</dbReference>
<feature type="region of interest" description="Disordered" evidence="2">
    <location>
        <begin position="57"/>
        <end position="77"/>
    </location>
</feature>
<dbReference type="PROSITE" id="PS00463">
    <property type="entry name" value="ZN2_CY6_FUNGAL_1"/>
    <property type="match status" value="1"/>
</dbReference>
<dbReference type="Proteomes" id="UP000277212">
    <property type="component" value="Unassembled WGS sequence"/>
</dbReference>
<accession>A0A3M2RRK8</accession>
<dbReference type="PANTHER" id="PTHR31668">
    <property type="entry name" value="GLUCOSE TRANSPORT TRANSCRIPTION REGULATOR RGT1-RELATED-RELATED"/>
    <property type="match status" value="1"/>
</dbReference>
<dbReference type="AlphaFoldDB" id="A0A3M2RRK8"/>
<reference evidence="4 5" key="1">
    <citation type="submission" date="2017-06" db="EMBL/GenBank/DDBJ databases">
        <title>Comparative genomic analysis of Ambrosia Fusariam Clade fungi.</title>
        <authorList>
            <person name="Stajich J.E."/>
            <person name="Carrillo J."/>
            <person name="Kijimoto T."/>
            <person name="Eskalen A."/>
            <person name="O'Donnell K."/>
            <person name="Kasson M."/>
        </authorList>
    </citation>
    <scope>NUCLEOTIDE SEQUENCE [LARGE SCALE GENOMIC DNA]</scope>
    <source>
        <strain evidence="4">UCR3666</strain>
    </source>
</reference>
<evidence type="ECO:0000313" key="5">
    <source>
        <dbReference type="Proteomes" id="UP000277212"/>
    </source>
</evidence>
<evidence type="ECO:0000256" key="2">
    <source>
        <dbReference type="SAM" id="MobiDB-lite"/>
    </source>
</evidence>
<dbReference type="InterPro" id="IPR050797">
    <property type="entry name" value="Carb_Metab_Trans_Reg"/>
</dbReference>
<evidence type="ECO:0000256" key="1">
    <source>
        <dbReference type="ARBA" id="ARBA00023242"/>
    </source>
</evidence>
<name>A0A3M2RRK8_9HYPO</name>
<comment type="caution">
    <text evidence="4">The sequence shown here is derived from an EMBL/GenBank/DDBJ whole genome shotgun (WGS) entry which is preliminary data.</text>
</comment>
<dbReference type="CDD" id="cd00067">
    <property type="entry name" value="GAL4"/>
    <property type="match status" value="1"/>
</dbReference>
<dbReference type="InterPro" id="IPR001138">
    <property type="entry name" value="Zn2Cys6_DnaBD"/>
</dbReference>
<sequence>MSSRTTRACEPCRVRKVKCNGATPCAQCAHLNLSCIYSTAPSKRKPGVRGRLVAQLRQGTTDSRSSTTPPQVQNSPSSLGTYTADFFLNLVTAYEEVVFPVNPIILSSEIVAAVENMERSFEDSALVYAFGAVTINLSEISQGLNDDITTRMTDLMQHSFRAHRQADLGNEIDSRLPVTVKRIMTCIFLEICLMALKRFDRSLAILREAISMIQMLQVDQNVCERKIDDQELARRQRLYWEAFIHERFLTIMPGYPSILPPLRTGVPVPDSSIPQHVRAGFDRLIHLFLIMDDTFLSHWRALQDADLEVPEITADWIESKQAQLDEDEIGAAETEKELISGGYGGLSELQHADLFVTRLWLRTLVWQLALSQGLLQSVPPKNSHEGFSMHFPTQRLSAQLRNLVGRLDRVESIGIHGSGILQKLFDITSTVADVLALPIGHEQDAESRIEDFLFLVKFLLSFERIPPNQKEYLKEKVNTVQREHASGFDSLAAYTFD</sequence>
<dbReference type="Pfam" id="PF00172">
    <property type="entry name" value="Zn_clus"/>
    <property type="match status" value="1"/>
</dbReference>
<dbReference type="GO" id="GO:0008270">
    <property type="term" value="F:zinc ion binding"/>
    <property type="evidence" value="ECO:0007669"/>
    <property type="project" value="InterPro"/>
</dbReference>
<feature type="domain" description="Zn(2)-C6 fungal-type" evidence="3">
    <location>
        <begin position="8"/>
        <end position="37"/>
    </location>
</feature>
<keyword evidence="1" id="KW-0539">Nucleus</keyword>
<proteinExistence type="predicted"/>
<dbReference type="OrthoDB" id="2740448at2759"/>
<evidence type="ECO:0000313" key="4">
    <source>
        <dbReference type="EMBL" id="RMJ07928.1"/>
    </source>
</evidence>
<dbReference type="SUPFAM" id="SSF57701">
    <property type="entry name" value="Zn2/Cys6 DNA-binding domain"/>
    <property type="match status" value="1"/>
</dbReference>
<dbReference type="InterPro" id="IPR036864">
    <property type="entry name" value="Zn2-C6_fun-type_DNA-bd_sf"/>
</dbReference>
<dbReference type="STRING" id="2010991.A0A3M2RRK8"/>
<protein>
    <recommendedName>
        <fullName evidence="3">Zn(2)-C6 fungal-type domain-containing protein</fullName>
    </recommendedName>
</protein>
<gene>
    <name evidence="4" type="ORF">CDV36_012466</name>
</gene>
<dbReference type="EMBL" id="NKUJ01000314">
    <property type="protein sequence ID" value="RMJ07928.1"/>
    <property type="molecule type" value="Genomic_DNA"/>
</dbReference>
<dbReference type="Gene3D" id="4.10.240.10">
    <property type="entry name" value="Zn(2)-C6 fungal-type DNA-binding domain"/>
    <property type="match status" value="1"/>
</dbReference>
<keyword evidence="5" id="KW-1185">Reference proteome</keyword>
<evidence type="ECO:0000259" key="3">
    <source>
        <dbReference type="PROSITE" id="PS50048"/>
    </source>
</evidence>